<dbReference type="PANTHER" id="PTHR32227">
    <property type="entry name" value="GLUCAN ENDO-1,3-BETA-GLUCOSIDASE BG1-RELATED-RELATED"/>
    <property type="match status" value="1"/>
</dbReference>
<dbReference type="EMBL" id="JAVXUP010000317">
    <property type="protein sequence ID" value="KAK3031130.1"/>
    <property type="molecule type" value="Genomic_DNA"/>
</dbReference>
<evidence type="ECO:0000256" key="3">
    <source>
        <dbReference type="ARBA" id="ARBA00023295"/>
    </source>
</evidence>
<sequence>MKMAGARLDCKLYLCIMVFLVLPMFSNGSSVGVNWGTMANHKLPPKKVVQMMRENGFGRVKLFEADEQILGALTGTEIEVMVGIPNNMLKQMSEDPGAAASWVDANVTSYCHNGGLKIRFVAKTSLFLDWLAL</sequence>
<dbReference type="Proteomes" id="UP001188597">
    <property type="component" value="Unassembled WGS sequence"/>
</dbReference>
<keyword evidence="7" id="KW-1185">Reference proteome</keyword>
<dbReference type="Gene3D" id="3.20.20.80">
    <property type="entry name" value="Glycosidases"/>
    <property type="match status" value="1"/>
</dbReference>
<evidence type="ECO:0000256" key="1">
    <source>
        <dbReference type="ARBA" id="ARBA00008773"/>
    </source>
</evidence>
<evidence type="ECO:0008006" key="8">
    <source>
        <dbReference type="Google" id="ProtNLM"/>
    </source>
</evidence>
<name>A0AA88X2D8_9ASTE</name>
<evidence type="ECO:0000256" key="4">
    <source>
        <dbReference type="RuleBase" id="RU004335"/>
    </source>
</evidence>
<dbReference type="InterPro" id="IPR017853">
    <property type="entry name" value="GH"/>
</dbReference>
<comment type="caution">
    <text evidence="6">The sequence shown here is derived from an EMBL/GenBank/DDBJ whole genome shotgun (WGS) entry which is preliminary data.</text>
</comment>
<reference evidence="6" key="1">
    <citation type="submission" date="2022-12" db="EMBL/GenBank/DDBJ databases">
        <title>Draft genome assemblies for two species of Escallonia (Escalloniales).</title>
        <authorList>
            <person name="Chanderbali A."/>
            <person name="Dervinis C."/>
            <person name="Anghel I."/>
            <person name="Soltis D."/>
            <person name="Soltis P."/>
            <person name="Zapata F."/>
        </authorList>
    </citation>
    <scope>NUCLEOTIDE SEQUENCE</scope>
    <source>
        <strain evidence="6">UCBG64.0493</strain>
        <tissue evidence="6">Leaf</tissue>
    </source>
</reference>
<dbReference type="AlphaFoldDB" id="A0AA88X2D8"/>
<keyword evidence="2" id="KW-0378">Hydrolase</keyword>
<evidence type="ECO:0000256" key="2">
    <source>
        <dbReference type="ARBA" id="ARBA00022801"/>
    </source>
</evidence>
<gene>
    <name evidence="6" type="ORF">RJ639_035128</name>
</gene>
<organism evidence="6 7">
    <name type="scientific">Escallonia herrerae</name>
    <dbReference type="NCBI Taxonomy" id="1293975"/>
    <lineage>
        <taxon>Eukaryota</taxon>
        <taxon>Viridiplantae</taxon>
        <taxon>Streptophyta</taxon>
        <taxon>Embryophyta</taxon>
        <taxon>Tracheophyta</taxon>
        <taxon>Spermatophyta</taxon>
        <taxon>Magnoliopsida</taxon>
        <taxon>eudicotyledons</taxon>
        <taxon>Gunneridae</taxon>
        <taxon>Pentapetalae</taxon>
        <taxon>asterids</taxon>
        <taxon>campanulids</taxon>
        <taxon>Escalloniales</taxon>
        <taxon>Escalloniaceae</taxon>
        <taxon>Escallonia</taxon>
    </lineage>
</organism>
<dbReference type="InterPro" id="IPR044965">
    <property type="entry name" value="Glyco_hydro_17_plant"/>
</dbReference>
<proteinExistence type="inferred from homology"/>
<dbReference type="InterPro" id="IPR000490">
    <property type="entry name" value="Glyco_hydro_17"/>
</dbReference>
<dbReference type="SUPFAM" id="SSF51445">
    <property type="entry name" value="(Trans)glycosidases"/>
    <property type="match status" value="1"/>
</dbReference>
<evidence type="ECO:0000313" key="7">
    <source>
        <dbReference type="Proteomes" id="UP001188597"/>
    </source>
</evidence>
<evidence type="ECO:0000313" key="6">
    <source>
        <dbReference type="EMBL" id="KAK3031130.1"/>
    </source>
</evidence>
<keyword evidence="3" id="KW-0326">Glycosidase</keyword>
<feature type="signal peptide" evidence="5">
    <location>
        <begin position="1"/>
        <end position="28"/>
    </location>
</feature>
<dbReference type="GO" id="GO:0004553">
    <property type="term" value="F:hydrolase activity, hydrolyzing O-glycosyl compounds"/>
    <property type="evidence" value="ECO:0007669"/>
    <property type="project" value="InterPro"/>
</dbReference>
<dbReference type="GO" id="GO:0005975">
    <property type="term" value="P:carbohydrate metabolic process"/>
    <property type="evidence" value="ECO:0007669"/>
    <property type="project" value="InterPro"/>
</dbReference>
<protein>
    <recommendedName>
        <fullName evidence="8">Glucan endo-1,3-beta-D-glucosidase</fullName>
    </recommendedName>
</protein>
<accession>A0AA88X2D8</accession>
<comment type="similarity">
    <text evidence="1 4">Belongs to the glycosyl hydrolase 17 family.</text>
</comment>
<feature type="chain" id="PRO_5041692694" description="Glucan endo-1,3-beta-D-glucosidase" evidence="5">
    <location>
        <begin position="29"/>
        <end position="133"/>
    </location>
</feature>
<keyword evidence="5" id="KW-0732">Signal</keyword>
<evidence type="ECO:0000256" key="5">
    <source>
        <dbReference type="SAM" id="SignalP"/>
    </source>
</evidence>
<dbReference type="Pfam" id="PF00332">
    <property type="entry name" value="Glyco_hydro_17"/>
    <property type="match status" value="1"/>
</dbReference>